<dbReference type="SUPFAM" id="SSF75005">
    <property type="entry name" value="Arabinanase/levansucrase/invertase"/>
    <property type="match status" value="1"/>
</dbReference>
<dbReference type="PANTHER" id="PTHR34106">
    <property type="entry name" value="GLYCOSIDASE"/>
    <property type="match status" value="1"/>
</dbReference>
<dbReference type="InterPro" id="IPR023296">
    <property type="entry name" value="Glyco_hydro_beta-prop_sf"/>
</dbReference>
<protein>
    <recommendedName>
        <fullName evidence="4">Glycosidase</fullName>
    </recommendedName>
</protein>
<dbReference type="EMBL" id="BART01008632">
    <property type="protein sequence ID" value="GAG55944.1"/>
    <property type="molecule type" value="Genomic_DNA"/>
</dbReference>
<evidence type="ECO:0000313" key="3">
    <source>
        <dbReference type="EMBL" id="GAG55944.1"/>
    </source>
</evidence>
<organism evidence="3">
    <name type="scientific">marine sediment metagenome</name>
    <dbReference type="NCBI Taxonomy" id="412755"/>
    <lineage>
        <taxon>unclassified sequences</taxon>
        <taxon>metagenomes</taxon>
        <taxon>ecological metagenomes</taxon>
    </lineage>
</organism>
<keyword evidence="1" id="KW-0328">Glycosyltransferase</keyword>
<gene>
    <name evidence="3" type="ORF">S01H4_19361</name>
</gene>
<dbReference type="Gene3D" id="2.115.10.20">
    <property type="entry name" value="Glycosyl hydrolase domain, family 43"/>
    <property type="match status" value="1"/>
</dbReference>
<sequence length="351" mass="39012">GKSMLVERCAENPLITPADVAPSRSDYEVVGAFNAGATVFNNEILLLLRVAERPKDKADDEELAPILDPKTGRINPLRIKHGDPDLEILDSRVFNYKAKMYLTSISHLRLARSKDGIHFDIDETPTVFPETDYETFGLEDPRISRIGDKFYITYKVASEHGICTGLLRTTDFKEFDRQGIIFCPENIDVVLFPEKIGGRFYALTRPVPMHIGPRGIWIASSENLTDWGRHQPLIMPRPGTFDGQKTGGSCVPIKTDAGWLEIYHGSDENDKYSLAAALFDLNDPTKVIARSKSTLMQPEADYEVKGFYGNVVFSCGAISKDDGTVIIYYGASDELTAAATTTIDKIMSTME</sequence>
<proteinExistence type="predicted"/>
<dbReference type="PANTHER" id="PTHR34106:SF5">
    <property type="entry name" value="GLYCOSIDASE"/>
    <property type="match status" value="1"/>
</dbReference>
<comment type="caution">
    <text evidence="3">The sequence shown here is derived from an EMBL/GenBank/DDBJ whole genome shotgun (WGS) entry which is preliminary data.</text>
</comment>
<dbReference type="CDD" id="cd18612">
    <property type="entry name" value="GH130_Lin0857-like"/>
    <property type="match status" value="1"/>
</dbReference>
<evidence type="ECO:0000256" key="2">
    <source>
        <dbReference type="ARBA" id="ARBA00022679"/>
    </source>
</evidence>
<dbReference type="PIRSF" id="PIRSF016202">
    <property type="entry name" value="PH1107"/>
    <property type="match status" value="1"/>
</dbReference>
<reference evidence="3" key="1">
    <citation type="journal article" date="2014" name="Front. Microbiol.">
        <title>High frequency of phylogenetically diverse reductive dehalogenase-homologous genes in deep subseafloor sedimentary metagenomes.</title>
        <authorList>
            <person name="Kawai M."/>
            <person name="Futagami T."/>
            <person name="Toyoda A."/>
            <person name="Takaki Y."/>
            <person name="Nishi S."/>
            <person name="Hori S."/>
            <person name="Arai W."/>
            <person name="Tsubouchi T."/>
            <person name="Morono Y."/>
            <person name="Uchiyama I."/>
            <person name="Ito T."/>
            <person name="Fujiyama A."/>
            <person name="Inagaki F."/>
            <person name="Takami H."/>
        </authorList>
    </citation>
    <scope>NUCLEOTIDE SEQUENCE</scope>
    <source>
        <strain evidence="3">Expedition CK06-06</strain>
    </source>
</reference>
<dbReference type="Pfam" id="PF04041">
    <property type="entry name" value="Glyco_hydro_130"/>
    <property type="match status" value="1"/>
</dbReference>
<dbReference type="InterPro" id="IPR007184">
    <property type="entry name" value="Mannoside_phosphorylase"/>
</dbReference>
<evidence type="ECO:0000256" key="1">
    <source>
        <dbReference type="ARBA" id="ARBA00022676"/>
    </source>
</evidence>
<dbReference type="GO" id="GO:0016757">
    <property type="term" value="F:glycosyltransferase activity"/>
    <property type="evidence" value="ECO:0007669"/>
    <property type="project" value="UniProtKB-KW"/>
</dbReference>
<evidence type="ECO:0008006" key="4">
    <source>
        <dbReference type="Google" id="ProtNLM"/>
    </source>
</evidence>
<keyword evidence="2" id="KW-0808">Transferase</keyword>
<feature type="non-terminal residue" evidence="3">
    <location>
        <position position="1"/>
    </location>
</feature>
<dbReference type="AlphaFoldDB" id="X0YIT7"/>
<accession>X0YIT7</accession>
<name>X0YIT7_9ZZZZ</name>